<evidence type="ECO:0000256" key="2">
    <source>
        <dbReference type="ARBA" id="ARBA00022475"/>
    </source>
</evidence>
<dbReference type="CDD" id="cd04590">
    <property type="entry name" value="CBS_pair_CorC_HlyC_assoc"/>
    <property type="match status" value="1"/>
</dbReference>
<evidence type="ECO:0000256" key="4">
    <source>
        <dbReference type="ARBA" id="ARBA00022737"/>
    </source>
</evidence>
<dbReference type="Pfam" id="PF00571">
    <property type="entry name" value="CBS"/>
    <property type="match status" value="2"/>
</dbReference>
<accession>A0A4R6Z9C3</accession>
<dbReference type="EMBL" id="SNZH01000001">
    <property type="protein sequence ID" value="TDR48501.1"/>
    <property type="molecule type" value="Genomic_DNA"/>
</dbReference>
<evidence type="ECO:0000256" key="5">
    <source>
        <dbReference type="ARBA" id="ARBA00022989"/>
    </source>
</evidence>
<keyword evidence="7 9" id="KW-0472">Membrane</keyword>
<keyword evidence="2" id="KW-1003">Cell membrane</keyword>
<feature type="transmembrane region" description="Helical" evidence="10">
    <location>
        <begin position="41"/>
        <end position="62"/>
    </location>
</feature>
<dbReference type="SUPFAM" id="SSF56176">
    <property type="entry name" value="FAD-binding/transporter-associated domain-like"/>
    <property type="match status" value="1"/>
</dbReference>
<dbReference type="InterPro" id="IPR046342">
    <property type="entry name" value="CBS_dom_sf"/>
</dbReference>
<dbReference type="InterPro" id="IPR005170">
    <property type="entry name" value="Transptr-assoc_dom"/>
</dbReference>
<keyword evidence="4" id="KW-0677">Repeat</keyword>
<dbReference type="Proteomes" id="UP000295293">
    <property type="component" value="Unassembled WGS sequence"/>
</dbReference>
<comment type="subcellular location">
    <subcellularLocation>
        <location evidence="1">Cell membrane</location>
        <topology evidence="1">Multi-pass membrane protein</topology>
    </subcellularLocation>
</comment>
<dbReference type="InterPro" id="IPR000644">
    <property type="entry name" value="CBS_dom"/>
</dbReference>
<gene>
    <name evidence="13" type="ORF">DFR29_101121</name>
</gene>
<evidence type="ECO:0000256" key="7">
    <source>
        <dbReference type="ARBA" id="ARBA00023136"/>
    </source>
</evidence>
<dbReference type="InterPro" id="IPR051676">
    <property type="entry name" value="UPF0053_domain"/>
</dbReference>
<keyword evidence="5 9" id="KW-1133">Transmembrane helix</keyword>
<sequence length="470" mass="51324">MLQHGSVAAHGSQVSHTHRSVTQGCYTDLPWPSPPSMLTEILVVLILILLNGFFALSEMSVVTARKSRLKQMAATSTRAQNALRLTEAPERFLSTVQVGITLIGVLTGVYGGAAIGARISQALQARGVEIDLANGVGLALSVGAITYVSIIVGELLPKRLALVAPERFAVWIAYPMRIFAIAATPFVWLLSHSTRILLKVLRLDRGTRDPVTEEEIRLLVAESAEQGVIDSDEHNMVNRVLRLGDRQIASLMTPRTRIAWLDIAAPLAENLAVMHSTPYSRYPVYRAGNEQDVVGILETKSLLDSLGTPNIDLFRRLNKVLFVPSAARALDLLEELRESEATVALVVDEYGDIEGMVSLNDVLGAVLGKTASLNVEALSAPIVQREDGSYLVDGALGTDDLRELLSLSQLPNEEDHDFRTAAGMVMAQFGRIPQVGEAFRWRDLRFEVVDLDGPRIDKLLIARITNETTP</sequence>
<dbReference type="InterPro" id="IPR016169">
    <property type="entry name" value="FAD-bd_PCMH_sub2"/>
</dbReference>
<proteinExistence type="predicted"/>
<keyword evidence="3 9" id="KW-0812">Transmembrane</keyword>
<feature type="domain" description="CBS" evidence="11">
    <location>
        <begin position="314"/>
        <end position="372"/>
    </location>
</feature>
<feature type="transmembrane region" description="Helical" evidence="10">
    <location>
        <begin position="168"/>
        <end position="190"/>
    </location>
</feature>
<dbReference type="GO" id="GO:0050660">
    <property type="term" value="F:flavin adenine dinucleotide binding"/>
    <property type="evidence" value="ECO:0007669"/>
    <property type="project" value="InterPro"/>
</dbReference>
<organism evidence="13 14">
    <name type="scientific">Tahibacter aquaticus</name>
    <dbReference type="NCBI Taxonomy" id="520092"/>
    <lineage>
        <taxon>Bacteria</taxon>
        <taxon>Pseudomonadati</taxon>
        <taxon>Pseudomonadota</taxon>
        <taxon>Gammaproteobacteria</taxon>
        <taxon>Lysobacterales</taxon>
        <taxon>Rhodanobacteraceae</taxon>
        <taxon>Tahibacter</taxon>
    </lineage>
</organism>
<dbReference type="Gene3D" id="3.30.465.10">
    <property type="match status" value="1"/>
</dbReference>
<evidence type="ECO:0000256" key="6">
    <source>
        <dbReference type="ARBA" id="ARBA00023122"/>
    </source>
</evidence>
<evidence type="ECO:0000259" key="12">
    <source>
        <dbReference type="PROSITE" id="PS51846"/>
    </source>
</evidence>
<dbReference type="PANTHER" id="PTHR43099:SF5">
    <property type="entry name" value="HLYC_CORC FAMILY TRANSPORTER"/>
    <property type="match status" value="1"/>
</dbReference>
<dbReference type="Gene3D" id="3.10.580.10">
    <property type="entry name" value="CBS-domain"/>
    <property type="match status" value="1"/>
</dbReference>
<evidence type="ECO:0000256" key="1">
    <source>
        <dbReference type="ARBA" id="ARBA00004651"/>
    </source>
</evidence>
<evidence type="ECO:0000256" key="10">
    <source>
        <dbReference type="SAM" id="Phobius"/>
    </source>
</evidence>
<dbReference type="InterPro" id="IPR044751">
    <property type="entry name" value="Ion_transp-like_CBS"/>
</dbReference>
<name>A0A4R6Z9C3_9GAMM</name>
<dbReference type="GO" id="GO:0005886">
    <property type="term" value="C:plasma membrane"/>
    <property type="evidence" value="ECO:0007669"/>
    <property type="project" value="UniProtKB-SubCell"/>
</dbReference>
<dbReference type="SUPFAM" id="SSF54631">
    <property type="entry name" value="CBS-domain pair"/>
    <property type="match status" value="1"/>
</dbReference>
<evidence type="ECO:0000313" key="14">
    <source>
        <dbReference type="Proteomes" id="UP000295293"/>
    </source>
</evidence>
<dbReference type="InterPro" id="IPR036318">
    <property type="entry name" value="FAD-bd_PCMH-like_sf"/>
</dbReference>
<feature type="domain" description="CBS" evidence="11">
    <location>
        <begin position="252"/>
        <end position="313"/>
    </location>
</feature>
<feature type="transmembrane region" description="Helical" evidence="10">
    <location>
        <begin position="135"/>
        <end position="156"/>
    </location>
</feature>
<dbReference type="AlphaFoldDB" id="A0A4R6Z9C3"/>
<dbReference type="PANTHER" id="PTHR43099">
    <property type="entry name" value="UPF0053 PROTEIN YRKA"/>
    <property type="match status" value="1"/>
</dbReference>
<dbReference type="PROSITE" id="PS51371">
    <property type="entry name" value="CBS"/>
    <property type="match status" value="2"/>
</dbReference>
<keyword evidence="14" id="KW-1185">Reference proteome</keyword>
<dbReference type="Pfam" id="PF01595">
    <property type="entry name" value="CNNM"/>
    <property type="match status" value="1"/>
</dbReference>
<evidence type="ECO:0000256" key="9">
    <source>
        <dbReference type="PROSITE-ProRule" id="PRU01193"/>
    </source>
</evidence>
<protein>
    <submittedName>
        <fullName evidence="13">Putative hemolysin</fullName>
    </submittedName>
</protein>
<evidence type="ECO:0000313" key="13">
    <source>
        <dbReference type="EMBL" id="TDR48501.1"/>
    </source>
</evidence>
<evidence type="ECO:0000256" key="3">
    <source>
        <dbReference type="ARBA" id="ARBA00022692"/>
    </source>
</evidence>
<dbReference type="PROSITE" id="PS51846">
    <property type="entry name" value="CNNM"/>
    <property type="match status" value="1"/>
</dbReference>
<dbReference type="Pfam" id="PF03471">
    <property type="entry name" value="CorC_HlyC"/>
    <property type="match status" value="1"/>
</dbReference>
<feature type="transmembrane region" description="Helical" evidence="10">
    <location>
        <begin position="92"/>
        <end position="115"/>
    </location>
</feature>
<keyword evidence="6 8" id="KW-0129">CBS domain</keyword>
<feature type="domain" description="CNNM transmembrane" evidence="12">
    <location>
        <begin position="33"/>
        <end position="233"/>
    </location>
</feature>
<evidence type="ECO:0000256" key="8">
    <source>
        <dbReference type="PROSITE-ProRule" id="PRU00703"/>
    </source>
</evidence>
<dbReference type="SMART" id="SM01091">
    <property type="entry name" value="CorC_HlyC"/>
    <property type="match status" value="1"/>
</dbReference>
<reference evidence="13 14" key="1">
    <citation type="submission" date="2019-03" db="EMBL/GenBank/DDBJ databases">
        <title>Genomic Encyclopedia of Type Strains, Phase IV (KMG-IV): sequencing the most valuable type-strain genomes for metagenomic binning, comparative biology and taxonomic classification.</title>
        <authorList>
            <person name="Goeker M."/>
        </authorList>
    </citation>
    <scope>NUCLEOTIDE SEQUENCE [LARGE SCALE GENOMIC DNA]</scope>
    <source>
        <strain evidence="13 14">DSM 21667</strain>
    </source>
</reference>
<evidence type="ECO:0000259" key="11">
    <source>
        <dbReference type="PROSITE" id="PS51371"/>
    </source>
</evidence>
<comment type="caution">
    <text evidence="13">The sequence shown here is derived from an EMBL/GenBank/DDBJ whole genome shotgun (WGS) entry which is preliminary data.</text>
</comment>
<dbReference type="InterPro" id="IPR002550">
    <property type="entry name" value="CNNM"/>
</dbReference>